<dbReference type="EMBL" id="JAGKSP010000032">
    <property type="protein sequence ID" value="MBP3967152.1"/>
    <property type="molecule type" value="Genomic_DNA"/>
</dbReference>
<organism evidence="2 3">
    <name type="scientific">Paenibacillus lignilyticus</name>
    <dbReference type="NCBI Taxonomy" id="1172615"/>
    <lineage>
        <taxon>Bacteria</taxon>
        <taxon>Bacillati</taxon>
        <taxon>Bacillota</taxon>
        <taxon>Bacilli</taxon>
        <taxon>Bacillales</taxon>
        <taxon>Paenibacillaceae</taxon>
        <taxon>Paenibacillus</taxon>
    </lineage>
</organism>
<evidence type="ECO:0000256" key="1">
    <source>
        <dbReference type="SAM" id="SignalP"/>
    </source>
</evidence>
<gene>
    <name evidence="2" type="ORF">I8J30_31225</name>
</gene>
<evidence type="ECO:0000313" key="3">
    <source>
        <dbReference type="Proteomes" id="UP000673394"/>
    </source>
</evidence>
<accession>A0ABS5CMQ3</accession>
<dbReference type="RefSeq" id="WP_210664275.1">
    <property type="nucleotide sequence ID" value="NZ_JAGKSP010000032.1"/>
</dbReference>
<dbReference type="Proteomes" id="UP000673394">
    <property type="component" value="Unassembled WGS sequence"/>
</dbReference>
<keyword evidence="3" id="KW-1185">Reference proteome</keyword>
<keyword evidence="1" id="KW-0732">Signal</keyword>
<reference evidence="2 3" key="1">
    <citation type="submission" date="2021-04" db="EMBL/GenBank/DDBJ databases">
        <title>Paenibacillus sp. DLE-14 whole genome sequence.</title>
        <authorList>
            <person name="Ham Y.J."/>
        </authorList>
    </citation>
    <scope>NUCLEOTIDE SEQUENCE [LARGE SCALE GENOMIC DNA]</scope>
    <source>
        <strain evidence="2 3">DLE-14</strain>
    </source>
</reference>
<proteinExistence type="predicted"/>
<name>A0ABS5CMQ3_9BACL</name>
<feature type="chain" id="PRO_5047094250" evidence="1">
    <location>
        <begin position="21"/>
        <end position="172"/>
    </location>
</feature>
<comment type="caution">
    <text evidence="2">The sequence shown here is derived from an EMBL/GenBank/DDBJ whole genome shotgun (WGS) entry which is preliminary data.</text>
</comment>
<sequence length="172" mass="18732">MNKKFITAAMTLGVATILVAGNGIISANASTNTDVQKVKVIGKHQQPDLATEIAGPGSKPGIINNDLPVNEKEAVEIAGKAIEEKFKVSLSGLKISYDLGTRVDMEGKYYFVTYENQQYTYTDAELIKAKRDLKAGKEIDIKWNDIYVVFVNAETGEVVTVEKNPTAAEGEF</sequence>
<protein>
    <submittedName>
        <fullName evidence="2">Uncharacterized protein</fullName>
    </submittedName>
</protein>
<feature type="signal peptide" evidence="1">
    <location>
        <begin position="1"/>
        <end position="20"/>
    </location>
</feature>
<evidence type="ECO:0000313" key="2">
    <source>
        <dbReference type="EMBL" id="MBP3967152.1"/>
    </source>
</evidence>